<keyword evidence="6" id="KW-0031">Aminopeptidase</keyword>
<dbReference type="CDD" id="cd01087">
    <property type="entry name" value="Prolidase"/>
    <property type="match status" value="1"/>
</dbReference>
<dbReference type="InterPro" id="IPR029149">
    <property type="entry name" value="Creatin/AminoP/Spt16_N"/>
</dbReference>
<evidence type="ECO:0000256" key="12">
    <source>
        <dbReference type="ARBA" id="ARBA00030849"/>
    </source>
</evidence>
<accession>A0ABQ0GRV2</accession>
<evidence type="ECO:0000256" key="8">
    <source>
        <dbReference type="ARBA" id="ARBA00022723"/>
    </source>
</evidence>
<dbReference type="Gene3D" id="3.40.350.10">
    <property type="entry name" value="Creatinase/prolidase N-terminal domain"/>
    <property type="match status" value="1"/>
</dbReference>
<proteinExistence type="inferred from homology"/>
<evidence type="ECO:0000256" key="9">
    <source>
        <dbReference type="ARBA" id="ARBA00022801"/>
    </source>
</evidence>
<organism evidence="16 17">
    <name type="scientific">Madurella fahalii</name>
    <dbReference type="NCBI Taxonomy" id="1157608"/>
    <lineage>
        <taxon>Eukaryota</taxon>
        <taxon>Fungi</taxon>
        <taxon>Dikarya</taxon>
        <taxon>Ascomycota</taxon>
        <taxon>Pezizomycotina</taxon>
        <taxon>Sordariomycetes</taxon>
        <taxon>Sordariomycetidae</taxon>
        <taxon>Sordariales</taxon>
        <taxon>Sordariales incertae sedis</taxon>
        <taxon>Madurella</taxon>
    </lineage>
</organism>
<dbReference type="SUPFAM" id="SSF55920">
    <property type="entry name" value="Creatinase/aminopeptidase"/>
    <property type="match status" value="1"/>
</dbReference>
<dbReference type="Pfam" id="PF05195">
    <property type="entry name" value="AMP_N"/>
    <property type="match status" value="1"/>
</dbReference>
<keyword evidence="8 14" id="KW-0479">Metal-binding</keyword>
<dbReference type="Gene3D" id="3.90.230.10">
    <property type="entry name" value="Creatinase/methionine aminopeptidase superfamily"/>
    <property type="match status" value="1"/>
</dbReference>
<dbReference type="EMBL" id="BAAFSV010000006">
    <property type="protein sequence ID" value="GAB1320475.1"/>
    <property type="molecule type" value="Genomic_DNA"/>
</dbReference>
<keyword evidence="7" id="KW-0645">Protease</keyword>
<dbReference type="PANTHER" id="PTHR43226:SF3">
    <property type="entry name" value="XAA-PRO AMINOPEPTIDASE AN0832-RELATED"/>
    <property type="match status" value="1"/>
</dbReference>
<evidence type="ECO:0000256" key="10">
    <source>
        <dbReference type="ARBA" id="ARBA00023049"/>
    </source>
</evidence>
<gene>
    <name evidence="16" type="ORF">MFIFM68171_10685</name>
</gene>
<sequence length="574" mass="63632">MDYDVIEIDEFDALAIEPKGPGPAPAPPAAPSQLAADEEKLRVQQQQFTHGWLHEKLGKYPAKTHAKKVAKELGVQSGLIYLPGQVEKRYEDSDMGPEFRQRRHFFYMTGCDVPGCAVTYDLKHNRLILWIPVTDARSILWYGSTPTIEELKAVTDVDNVCYSTHLWRYLSVTIEQRSTVYVLHPEQAPKFQSYVGPIVYRIDSTRLRPAIENARVIKTDYEIAMIRRANAVSSAAHKLILMRLHKLSNERDIDAIFRGFCLAQGSKHQAYPVIAASGRAASTLHYIGNDQPLAGRQLVVLDAGTEWNCYASDITRTFPITGRFSPEAAAVYAVVDRMQRECIARVRPGVPFYALHLHACILAVGGLMKLGILRGGTPSEIFRQGTVAAFFPHGLGHHVGLEVHDVSGRARLLTAYGDVPCANGLPLGLGWGGGFGGRGVRAKREWVGPQTVTTWYKEAMVEATLSKVAVGTGAYACACVAGGENEASERQRLEKGMVVTIEPGIYFCRPYIESCFLRNPEHSKYINAEVLERYWDVGGVRIEDDILVTESGYENLTTAPKGEEMLKIINARVE</sequence>
<evidence type="ECO:0000256" key="14">
    <source>
        <dbReference type="RuleBase" id="RU000590"/>
    </source>
</evidence>
<evidence type="ECO:0000256" key="2">
    <source>
        <dbReference type="ARBA" id="ARBA00001936"/>
    </source>
</evidence>
<comment type="function">
    <text evidence="3">Catalyzes the removal of a penultimate prolyl residue from the N-termini of peptides.</text>
</comment>
<evidence type="ECO:0000256" key="13">
    <source>
        <dbReference type="ARBA" id="ARBA00032413"/>
    </source>
</evidence>
<dbReference type="InterPro" id="IPR000994">
    <property type="entry name" value="Pept_M24"/>
</dbReference>
<dbReference type="InterPro" id="IPR001131">
    <property type="entry name" value="Peptidase_M24B_aminopep-P_CS"/>
</dbReference>
<dbReference type="SUPFAM" id="SSF53092">
    <property type="entry name" value="Creatinase/prolidase N-terminal domain"/>
    <property type="match status" value="1"/>
</dbReference>
<dbReference type="RefSeq" id="XP_070922205.1">
    <property type="nucleotide sequence ID" value="XM_071066104.1"/>
</dbReference>
<keyword evidence="11" id="KW-0464">Manganese</keyword>
<evidence type="ECO:0000256" key="4">
    <source>
        <dbReference type="ARBA" id="ARBA00008766"/>
    </source>
</evidence>
<dbReference type="GeneID" id="98181427"/>
<dbReference type="PANTHER" id="PTHR43226">
    <property type="entry name" value="XAA-PRO AMINOPEPTIDASE 3"/>
    <property type="match status" value="1"/>
</dbReference>
<dbReference type="SMART" id="SM01011">
    <property type="entry name" value="AMP_N"/>
    <property type="match status" value="1"/>
</dbReference>
<dbReference type="InterPro" id="IPR036005">
    <property type="entry name" value="Creatinase/aminopeptidase-like"/>
</dbReference>
<feature type="domain" description="Aminopeptidase P N-terminal" evidence="15">
    <location>
        <begin position="60"/>
        <end position="191"/>
    </location>
</feature>
<name>A0ABQ0GRV2_9PEZI</name>
<evidence type="ECO:0000256" key="7">
    <source>
        <dbReference type="ARBA" id="ARBA00022670"/>
    </source>
</evidence>
<dbReference type="InterPro" id="IPR052433">
    <property type="entry name" value="X-Pro_dipept-like"/>
</dbReference>
<dbReference type="Proteomes" id="UP001628179">
    <property type="component" value="Unassembled WGS sequence"/>
</dbReference>
<comment type="caution">
    <text evidence="16">The sequence shown here is derived from an EMBL/GenBank/DDBJ whole genome shotgun (WGS) entry which is preliminary data.</text>
</comment>
<evidence type="ECO:0000256" key="11">
    <source>
        <dbReference type="ARBA" id="ARBA00023211"/>
    </source>
</evidence>
<evidence type="ECO:0000313" key="17">
    <source>
        <dbReference type="Proteomes" id="UP001628179"/>
    </source>
</evidence>
<keyword evidence="17" id="KW-1185">Reference proteome</keyword>
<dbReference type="Pfam" id="PF00557">
    <property type="entry name" value="Peptidase_M24"/>
    <property type="match status" value="2"/>
</dbReference>
<dbReference type="EC" id="3.4.11.9" evidence="5"/>
<evidence type="ECO:0000259" key="15">
    <source>
        <dbReference type="SMART" id="SM01011"/>
    </source>
</evidence>
<evidence type="ECO:0000256" key="6">
    <source>
        <dbReference type="ARBA" id="ARBA00022438"/>
    </source>
</evidence>
<keyword evidence="9" id="KW-0378">Hydrolase</keyword>
<evidence type="ECO:0000256" key="1">
    <source>
        <dbReference type="ARBA" id="ARBA00001424"/>
    </source>
</evidence>
<evidence type="ECO:0000313" key="16">
    <source>
        <dbReference type="EMBL" id="GAB1320475.1"/>
    </source>
</evidence>
<comment type="cofactor">
    <cofactor evidence="2">
        <name>Mn(2+)</name>
        <dbReference type="ChEBI" id="CHEBI:29035"/>
    </cofactor>
</comment>
<evidence type="ECO:0000256" key="3">
    <source>
        <dbReference type="ARBA" id="ARBA00002443"/>
    </source>
</evidence>
<keyword evidence="10" id="KW-0482">Metalloprotease</keyword>
<reference evidence="16 17" key="1">
    <citation type="submission" date="2024-09" db="EMBL/GenBank/DDBJ databases">
        <title>Itraconazole resistance in Madurella fahalii resulting from another homologue of gene encoding cytochrome P450 14-alpha sterol demethylase (CYP51).</title>
        <authorList>
            <person name="Yoshioka I."/>
            <person name="Fahal A.H."/>
            <person name="Kaneko S."/>
            <person name="Yaguchi T."/>
        </authorList>
    </citation>
    <scope>NUCLEOTIDE SEQUENCE [LARGE SCALE GENOMIC DNA]</scope>
    <source>
        <strain evidence="16 17">IFM 68171</strain>
    </source>
</reference>
<evidence type="ECO:0000256" key="5">
    <source>
        <dbReference type="ARBA" id="ARBA00012574"/>
    </source>
</evidence>
<dbReference type="InterPro" id="IPR007865">
    <property type="entry name" value="Aminopep_P_N"/>
</dbReference>
<comment type="catalytic activity">
    <reaction evidence="1">
        <text>Release of any N-terminal amino acid, including proline, that is linked to proline, even from a dipeptide or tripeptide.</text>
        <dbReference type="EC" id="3.4.11.9"/>
    </reaction>
</comment>
<comment type="similarity">
    <text evidence="4 14">Belongs to the peptidase M24B family.</text>
</comment>
<dbReference type="PROSITE" id="PS00491">
    <property type="entry name" value="PROLINE_PEPTIDASE"/>
    <property type="match status" value="1"/>
</dbReference>
<protein>
    <recommendedName>
        <fullName evidence="5">Xaa-Pro aminopeptidase</fullName>
        <ecNumber evidence="5">3.4.11.9</ecNumber>
    </recommendedName>
    <alternativeName>
        <fullName evidence="12">Aminoacylproline aminopeptidase</fullName>
    </alternativeName>
    <alternativeName>
        <fullName evidence="13">Prolidase</fullName>
    </alternativeName>
</protein>